<organism evidence="1 2">
    <name type="scientific">Ambrosiozyma monospora</name>
    <name type="common">Yeast</name>
    <name type="synonym">Endomycopsis monosporus</name>
    <dbReference type="NCBI Taxonomy" id="43982"/>
    <lineage>
        <taxon>Eukaryota</taxon>
        <taxon>Fungi</taxon>
        <taxon>Dikarya</taxon>
        <taxon>Ascomycota</taxon>
        <taxon>Saccharomycotina</taxon>
        <taxon>Pichiomycetes</taxon>
        <taxon>Pichiales</taxon>
        <taxon>Pichiaceae</taxon>
        <taxon>Ambrosiozyma</taxon>
    </lineage>
</organism>
<reference evidence="1" key="1">
    <citation type="submission" date="2023-04" db="EMBL/GenBank/DDBJ databases">
        <title>Ambrosiozyma monospora NBRC 10751.</title>
        <authorList>
            <person name="Ichikawa N."/>
            <person name="Sato H."/>
            <person name="Tonouchi N."/>
        </authorList>
    </citation>
    <scope>NUCLEOTIDE SEQUENCE</scope>
    <source>
        <strain evidence="1">NBRC 10751</strain>
    </source>
</reference>
<accession>A0ACB5SU62</accession>
<sequence length="368" mass="43569">MEVNCSMLRVLFLSPDSHPKNSNKIKHLFTISPTQPPDQSHHRHSYSETYILRMGKHKMVGFLRRQGKTITYTILSLLSIFGLLLLLKRSSPDSDIVIVLAANEGGGVQRWKTPQDWSVERSSITNKKNYAKTHGYTLAIKDVSLKRRYSHEWREGWEKADILKQTMRQYPNAKWFWWLDLHTFIMEPQISLEDYLLDNVEKKVYRSLNHSNPLNLPEDIPYVDIESNPQVDLVLAQDCGGFNLGSFFIRRSEWSDLLLDLWWDPAMYEQKHMEWEHKEQDCLESLYSTQPWIRDRVGFVPLRAINSFPPGACSDQADDTQFFYDEKDRDFVVNMAGCNFGDRSCWDEYEHYRDLEKKLHETKWFQFW</sequence>
<evidence type="ECO:0000313" key="1">
    <source>
        <dbReference type="EMBL" id="GME72950.1"/>
    </source>
</evidence>
<proteinExistence type="predicted"/>
<dbReference type="EMBL" id="BSXS01000552">
    <property type="protein sequence ID" value="GME72950.1"/>
    <property type="molecule type" value="Genomic_DNA"/>
</dbReference>
<keyword evidence="2" id="KW-1185">Reference proteome</keyword>
<name>A0ACB5SU62_AMBMO</name>
<evidence type="ECO:0000313" key="2">
    <source>
        <dbReference type="Proteomes" id="UP001165064"/>
    </source>
</evidence>
<comment type="caution">
    <text evidence="1">The sequence shown here is derived from an EMBL/GenBank/DDBJ whole genome shotgun (WGS) entry which is preliminary data.</text>
</comment>
<protein>
    <submittedName>
        <fullName evidence="1">Unnamed protein product</fullName>
    </submittedName>
</protein>
<gene>
    <name evidence="1" type="ORF">Amon02_000119800</name>
</gene>
<dbReference type="Proteomes" id="UP001165064">
    <property type="component" value="Unassembled WGS sequence"/>
</dbReference>